<dbReference type="Gene3D" id="2.160.20.10">
    <property type="entry name" value="Single-stranded right-handed beta-helix, Pectin lyase-like"/>
    <property type="match status" value="1"/>
</dbReference>
<keyword evidence="3" id="KW-0378">Hydrolase</keyword>
<dbReference type="Pfam" id="PF12708">
    <property type="entry name" value="Pect-lyase_RHGA_epim"/>
    <property type="match status" value="1"/>
</dbReference>
<accession>A0AAE3SGV2</accession>
<dbReference type="RefSeq" id="WP_301191248.1">
    <property type="nucleotide sequence ID" value="NZ_JAPDPJ010000034.1"/>
</dbReference>
<dbReference type="Pfam" id="PF05048">
    <property type="entry name" value="NosD"/>
    <property type="match status" value="1"/>
</dbReference>
<dbReference type="AlphaFoldDB" id="A0AAE3SGV2"/>
<dbReference type="GO" id="GO:0016787">
    <property type="term" value="F:hydrolase activity"/>
    <property type="evidence" value="ECO:0007669"/>
    <property type="project" value="UniProtKB-KW"/>
</dbReference>
<dbReference type="SUPFAM" id="SSF51126">
    <property type="entry name" value="Pectin lyase-like"/>
    <property type="match status" value="1"/>
</dbReference>
<dbReference type="EMBL" id="JAPDPJ010000034">
    <property type="protein sequence ID" value="MCW3787683.1"/>
    <property type="molecule type" value="Genomic_DNA"/>
</dbReference>
<evidence type="ECO:0000259" key="2">
    <source>
        <dbReference type="Pfam" id="PF12708"/>
    </source>
</evidence>
<sequence length="394" mass="42618">MKSFMNLLLISVFIAGISSCGDEITEVTEEITNEINTADYLLTDFGAIGDGQTDCSVAFAAAIQALPDYGGVIVVPEGNFLLDNPVVINRNFVTIRGVNEGLRSNIEYENVTNPGGGSKLTLGNSNIGIKIIKGDIGRISGIKISNVLISGGTPSQTKGTGISIINDNDGIRIENVVCINLNIGISANAADAMIIDKCWISECKNSIYMNNGIQNIISNCQLGAQPGGITVNLTNQENLVFEGNHVYPDGDINLQLKGCTKNNISSNNFQSYYVGMLEIQGDNNLISNNIFWLRNAASESTQLRNQTSDYGVIRVKGNKNLFSSSSFTCDWVTTNNPVTIRCIEGIGNRFSNLLFSDETSNRVFYVNETTEIFNCVSAENVVVDGDDGNVYINY</sequence>
<dbReference type="PROSITE" id="PS51257">
    <property type="entry name" value="PROKAR_LIPOPROTEIN"/>
    <property type="match status" value="1"/>
</dbReference>
<protein>
    <submittedName>
        <fullName evidence="3">Glycosyl hydrolase family 28-related protein</fullName>
    </submittedName>
</protein>
<name>A0AAE3SGV2_9BACT</name>
<feature type="domain" description="Periplasmic copper-binding protein NosD beta helix" evidence="1">
    <location>
        <begin position="138"/>
        <end position="297"/>
    </location>
</feature>
<feature type="domain" description="Rhamnogalacturonase A/B/Epimerase-like pectate lyase" evidence="2">
    <location>
        <begin position="43"/>
        <end position="92"/>
    </location>
</feature>
<dbReference type="Proteomes" id="UP001209229">
    <property type="component" value="Unassembled WGS sequence"/>
</dbReference>
<evidence type="ECO:0000313" key="4">
    <source>
        <dbReference type="Proteomes" id="UP001209229"/>
    </source>
</evidence>
<comment type="caution">
    <text evidence="3">The sequence shown here is derived from an EMBL/GenBank/DDBJ whole genome shotgun (WGS) entry which is preliminary data.</text>
</comment>
<keyword evidence="4" id="KW-1185">Reference proteome</keyword>
<dbReference type="InterPro" id="IPR011050">
    <property type="entry name" value="Pectin_lyase_fold/virulence"/>
</dbReference>
<dbReference type="InterPro" id="IPR024535">
    <property type="entry name" value="RHGA/B-epi-like_pectate_lyase"/>
</dbReference>
<dbReference type="InterPro" id="IPR012334">
    <property type="entry name" value="Pectin_lyas_fold"/>
</dbReference>
<organism evidence="3 4">
    <name type="scientific">Plebeiibacterium sediminum</name>
    <dbReference type="NCBI Taxonomy" id="2992112"/>
    <lineage>
        <taxon>Bacteria</taxon>
        <taxon>Pseudomonadati</taxon>
        <taxon>Bacteroidota</taxon>
        <taxon>Bacteroidia</taxon>
        <taxon>Marinilabiliales</taxon>
        <taxon>Marinilabiliaceae</taxon>
        <taxon>Plebeiibacterium</taxon>
    </lineage>
</organism>
<gene>
    <name evidence="3" type="ORF">OM075_14500</name>
</gene>
<dbReference type="InterPro" id="IPR007742">
    <property type="entry name" value="NosD_dom"/>
</dbReference>
<evidence type="ECO:0000259" key="1">
    <source>
        <dbReference type="Pfam" id="PF05048"/>
    </source>
</evidence>
<reference evidence="3" key="1">
    <citation type="submission" date="2022-10" db="EMBL/GenBank/DDBJ databases">
        <authorList>
            <person name="Yu W.X."/>
        </authorList>
    </citation>
    <scope>NUCLEOTIDE SEQUENCE</scope>
    <source>
        <strain evidence="3">AAT</strain>
    </source>
</reference>
<proteinExistence type="predicted"/>
<evidence type="ECO:0000313" key="3">
    <source>
        <dbReference type="EMBL" id="MCW3787683.1"/>
    </source>
</evidence>